<feature type="signal peptide" evidence="3">
    <location>
        <begin position="1"/>
        <end position="22"/>
    </location>
</feature>
<gene>
    <name evidence="5" type="ORF">FE840_016570</name>
</gene>
<feature type="region of interest" description="Disordered" evidence="2">
    <location>
        <begin position="212"/>
        <end position="316"/>
    </location>
</feature>
<feature type="compositionally biased region" description="Basic and acidic residues" evidence="2">
    <location>
        <begin position="253"/>
        <end position="285"/>
    </location>
</feature>
<name>A0ABX6QRZ1_9HYPH</name>
<dbReference type="Proteomes" id="UP000308530">
    <property type="component" value="Chromosome"/>
</dbReference>
<keyword evidence="6" id="KW-1185">Reference proteome</keyword>
<proteinExistence type="predicted"/>
<accession>A0ABX6QRZ1</accession>
<dbReference type="EMBL" id="CP058350">
    <property type="protein sequence ID" value="QLF71032.1"/>
    <property type="molecule type" value="Genomic_DNA"/>
</dbReference>
<feature type="domain" description="PRC-barrel" evidence="4">
    <location>
        <begin position="332"/>
        <end position="397"/>
    </location>
</feature>
<dbReference type="Pfam" id="PF05239">
    <property type="entry name" value="PRC"/>
    <property type="match status" value="1"/>
</dbReference>
<evidence type="ECO:0000256" key="1">
    <source>
        <dbReference type="SAM" id="Coils"/>
    </source>
</evidence>
<feature type="compositionally biased region" description="Polar residues" evidence="2">
    <location>
        <begin position="300"/>
        <end position="309"/>
    </location>
</feature>
<dbReference type="InterPro" id="IPR011033">
    <property type="entry name" value="PRC_barrel-like_sf"/>
</dbReference>
<evidence type="ECO:0000256" key="3">
    <source>
        <dbReference type="SAM" id="SignalP"/>
    </source>
</evidence>
<protein>
    <submittedName>
        <fullName evidence="5">PRC-barrel domain-containing protein</fullName>
    </submittedName>
</protein>
<sequence length="428" mass="47113">MKMIYVTALLAGTALAPATTFAQQQDTVAATQTQGQAQMSPVQEHIRQALRALDQNDLQAARQAVQEARRQLTEQAQNQPEANLNRIRQPLQEASQALSQRNAEEAEQALDRVDQQLATMERRGNRQGQQNAQNLNADVAVQEGEASIRVDVPEPDVTVRQPSPEVAVSQPQPEIIVRQPAPVVTVDIPQPQITVRMPQPNVNVSQARPQVQVQQGEPDVRISEAQPQVRVSEGDEQANVQVQRSGEPMVRFQESDQQPRVRYESEEAQVRVNRPEGGPEVRFEDQNQQASANREEQIDRQSTASTASGRQAREGEDMAIGARSTRDVPLTVSEIKDYDIVGANGNDLGDIEEVVSVNGRLHAVVTSGGFFGLGEDRAAIPLSSLYVSNEETLLAPNVSEQRIEGLANFPLEQYRPLDDERRITLGGS</sequence>
<feature type="chain" id="PRO_5045423131" evidence="3">
    <location>
        <begin position="23"/>
        <end position="428"/>
    </location>
</feature>
<dbReference type="InterPro" id="IPR027275">
    <property type="entry name" value="PRC-brl_dom"/>
</dbReference>
<evidence type="ECO:0000313" key="6">
    <source>
        <dbReference type="Proteomes" id="UP000308530"/>
    </source>
</evidence>
<feature type="coiled-coil region" evidence="1">
    <location>
        <begin position="51"/>
        <end position="123"/>
    </location>
</feature>
<evidence type="ECO:0000259" key="4">
    <source>
        <dbReference type="Pfam" id="PF05239"/>
    </source>
</evidence>
<keyword evidence="3" id="KW-0732">Signal</keyword>
<reference evidence="5 6" key="1">
    <citation type="submission" date="2020-06" db="EMBL/GenBank/DDBJ databases">
        <title>Genome sequence of Rhizobium sp strain ADMK78.</title>
        <authorList>
            <person name="Rahi P."/>
        </authorList>
    </citation>
    <scope>NUCLEOTIDE SEQUENCE [LARGE SCALE GENOMIC DNA]</scope>
    <source>
        <strain evidence="5 6">ADMK78</strain>
    </source>
</reference>
<keyword evidence="1" id="KW-0175">Coiled coil</keyword>
<evidence type="ECO:0000313" key="5">
    <source>
        <dbReference type="EMBL" id="QLF71032.1"/>
    </source>
</evidence>
<organism evidence="5 6">
    <name type="scientific">Peteryoungia desertarenae</name>
    <dbReference type="NCBI Taxonomy" id="1813451"/>
    <lineage>
        <taxon>Bacteria</taxon>
        <taxon>Pseudomonadati</taxon>
        <taxon>Pseudomonadota</taxon>
        <taxon>Alphaproteobacteria</taxon>
        <taxon>Hyphomicrobiales</taxon>
        <taxon>Rhizobiaceae</taxon>
        <taxon>Peteryoungia</taxon>
    </lineage>
</organism>
<evidence type="ECO:0000256" key="2">
    <source>
        <dbReference type="SAM" id="MobiDB-lite"/>
    </source>
</evidence>
<dbReference type="RefSeq" id="WP_138287725.1">
    <property type="nucleotide sequence ID" value="NZ_CP058350.1"/>
</dbReference>
<dbReference type="Gene3D" id="2.30.30.240">
    <property type="entry name" value="PRC-barrel domain"/>
    <property type="match status" value="1"/>
</dbReference>
<dbReference type="SUPFAM" id="SSF50346">
    <property type="entry name" value="PRC-barrel domain"/>
    <property type="match status" value="1"/>
</dbReference>